<protein>
    <recommendedName>
        <fullName evidence="1">DUF5659 domain-containing protein</fullName>
    </recommendedName>
</protein>
<comment type="caution">
    <text evidence="2">The sequence shown here is derived from an EMBL/GenBank/DDBJ whole genome shotgun (WGS) entry which is preliminary data.</text>
</comment>
<evidence type="ECO:0000313" key="3">
    <source>
        <dbReference type="Proteomes" id="UP000177371"/>
    </source>
</evidence>
<evidence type="ECO:0000259" key="1">
    <source>
        <dbReference type="Pfam" id="PF18903"/>
    </source>
</evidence>
<dbReference type="STRING" id="1802610.A2W32_05330"/>
<proteinExistence type="predicted"/>
<name>A0A1F4UXP0_UNCKA</name>
<sequence>MGATGISFFVFMNDYINIEIEYRVKDLYEASFLYASGINLLRLERDKANYYFIFSDRHQCEKLRDLYWSYNASINAKKLVDSIKSLKERLFSNER</sequence>
<dbReference type="AlphaFoldDB" id="A0A1F4UXP0"/>
<dbReference type="EMBL" id="MEUT01000044">
    <property type="protein sequence ID" value="OGC49735.1"/>
    <property type="molecule type" value="Genomic_DNA"/>
</dbReference>
<dbReference type="Proteomes" id="UP000177371">
    <property type="component" value="Unassembled WGS sequence"/>
</dbReference>
<accession>A0A1F4UXP0</accession>
<dbReference type="Pfam" id="PF18903">
    <property type="entry name" value="DUF5659"/>
    <property type="match status" value="1"/>
</dbReference>
<evidence type="ECO:0000313" key="2">
    <source>
        <dbReference type="EMBL" id="OGC49735.1"/>
    </source>
</evidence>
<reference evidence="2 3" key="1">
    <citation type="journal article" date="2016" name="Nat. Commun.">
        <title>Thousands of microbial genomes shed light on interconnected biogeochemical processes in an aquifer system.</title>
        <authorList>
            <person name="Anantharaman K."/>
            <person name="Brown C.T."/>
            <person name="Hug L.A."/>
            <person name="Sharon I."/>
            <person name="Castelle C.J."/>
            <person name="Probst A.J."/>
            <person name="Thomas B.C."/>
            <person name="Singh A."/>
            <person name="Wilkins M.J."/>
            <person name="Karaoz U."/>
            <person name="Brodie E.L."/>
            <person name="Williams K.H."/>
            <person name="Hubbard S.S."/>
            <person name="Banfield J.F."/>
        </authorList>
    </citation>
    <scope>NUCLEOTIDE SEQUENCE [LARGE SCALE GENOMIC DNA]</scope>
</reference>
<gene>
    <name evidence="2" type="ORF">A2W32_05330</name>
</gene>
<organism evidence="2 3">
    <name type="scientific">candidate division WWE3 bacterium RBG_16_37_10</name>
    <dbReference type="NCBI Taxonomy" id="1802610"/>
    <lineage>
        <taxon>Bacteria</taxon>
        <taxon>Katanobacteria</taxon>
    </lineage>
</organism>
<feature type="domain" description="DUF5659" evidence="1">
    <location>
        <begin position="21"/>
        <end position="91"/>
    </location>
</feature>
<dbReference type="InterPro" id="IPR043718">
    <property type="entry name" value="DUF5659"/>
</dbReference>